<organism evidence="12">
    <name type="scientific">Prunus dulcis</name>
    <name type="common">Almond</name>
    <name type="synonym">Amygdalus dulcis</name>
    <dbReference type="NCBI Taxonomy" id="3755"/>
    <lineage>
        <taxon>Eukaryota</taxon>
        <taxon>Viridiplantae</taxon>
        <taxon>Streptophyta</taxon>
        <taxon>Embryophyta</taxon>
        <taxon>Tracheophyta</taxon>
        <taxon>Spermatophyta</taxon>
        <taxon>Magnoliopsida</taxon>
        <taxon>eudicotyledons</taxon>
        <taxon>Gunneridae</taxon>
        <taxon>Pentapetalae</taxon>
        <taxon>rosids</taxon>
        <taxon>fabids</taxon>
        <taxon>Rosales</taxon>
        <taxon>Rosaceae</taxon>
        <taxon>Amygdaloideae</taxon>
        <taxon>Amygdaleae</taxon>
        <taxon>Prunus</taxon>
    </lineage>
</organism>
<reference evidence="12" key="1">
    <citation type="journal article" date="2019" name="Science">
        <title>Mutation of a bHLH transcription factor allowed almond domestication.</title>
        <authorList>
            <person name="Sanchez-Perez R."/>
            <person name="Pavan S."/>
            <person name="Mazzeo R."/>
            <person name="Moldovan C."/>
            <person name="Aiese Cigliano R."/>
            <person name="Del Cueto J."/>
            <person name="Ricciardi F."/>
            <person name="Lotti C."/>
            <person name="Ricciardi L."/>
            <person name="Dicenta F."/>
            <person name="Lopez-Marques R.L."/>
            <person name="Lindberg Moller B."/>
        </authorList>
    </citation>
    <scope>NUCLEOTIDE SEQUENCE</scope>
</reference>
<evidence type="ECO:0000256" key="5">
    <source>
        <dbReference type="ARBA" id="ARBA00022701"/>
    </source>
</evidence>
<dbReference type="Pfam" id="PF02991">
    <property type="entry name" value="ATG8"/>
    <property type="match status" value="1"/>
</dbReference>
<dbReference type="SUPFAM" id="SSF54236">
    <property type="entry name" value="Ubiquitin-like"/>
    <property type="match status" value="1"/>
</dbReference>
<evidence type="ECO:0000256" key="6">
    <source>
        <dbReference type="ARBA" id="ARBA00022786"/>
    </source>
</evidence>
<comment type="function">
    <text evidence="1">Ubiquitin-like modifier involved in autophagosomes formation. May mediate the delivery of the autophagosomes to the vacuole via the microtubule cytoskeleton.</text>
</comment>
<evidence type="ECO:0000256" key="7">
    <source>
        <dbReference type="ARBA" id="ARBA00022927"/>
    </source>
</evidence>
<keyword evidence="7" id="KW-0813">Transport</keyword>
<evidence type="ECO:0000256" key="8">
    <source>
        <dbReference type="ARBA" id="ARBA00023136"/>
    </source>
</evidence>
<proteinExistence type="inferred from homology"/>
<keyword evidence="8" id="KW-0472">Membrane</keyword>
<keyword evidence="9" id="KW-0206">Cytoskeleton</keyword>
<keyword evidence="11" id="KW-0072">Autophagy</keyword>
<dbReference type="Gene3D" id="3.10.20.90">
    <property type="entry name" value="Phosphatidylinositol 3-kinase Catalytic Subunit, Chain A, domain 1"/>
    <property type="match status" value="1"/>
</dbReference>
<keyword evidence="7" id="KW-0653">Protein transport</keyword>
<accession>A0A4Y1R9J2</accession>
<dbReference type="InterPro" id="IPR029071">
    <property type="entry name" value="Ubiquitin-like_domsf"/>
</dbReference>
<evidence type="ECO:0000256" key="1">
    <source>
        <dbReference type="ARBA" id="ARBA00003307"/>
    </source>
</evidence>
<sequence length="221" mass="25156">MQDRVKVEIELGPILSQRTVGCCNFAMAEECSSRNDCSQESRQAEEKKPAGIDQWSFKQVRVENAVGTGSEFDGTDSDEKKNVPLAKKSRKRKYCIWAIACLDNWNKRGWRRNGKKSLEGADLREKYPLCIPVSVEKDAGSDIPDINMKKFLIPSDMLLRKFVQFLRGYSRKPMFVFFKNTTQPPTGVLMSAIDEENKDSDGYLHVIYSGNDHLSGLFEEL</sequence>
<gene>
    <name evidence="12" type="ORF">Prudu_011014</name>
</gene>
<dbReference type="InterPro" id="IPR004241">
    <property type="entry name" value="Atg8-like"/>
</dbReference>
<dbReference type="GO" id="GO:0016020">
    <property type="term" value="C:membrane"/>
    <property type="evidence" value="ECO:0007669"/>
    <property type="project" value="UniProtKB-SubCell"/>
</dbReference>
<evidence type="ECO:0000256" key="11">
    <source>
        <dbReference type="RuleBase" id="RU004384"/>
    </source>
</evidence>
<evidence type="ECO:0000256" key="2">
    <source>
        <dbReference type="ARBA" id="ARBA00004245"/>
    </source>
</evidence>
<protein>
    <recommendedName>
        <fullName evidence="11">Autophagy-related protein</fullName>
    </recommendedName>
</protein>
<dbReference type="GO" id="GO:0005776">
    <property type="term" value="C:autophagosome"/>
    <property type="evidence" value="ECO:0007669"/>
    <property type="project" value="UniProtKB-ARBA"/>
</dbReference>
<evidence type="ECO:0000256" key="4">
    <source>
        <dbReference type="ARBA" id="ARBA00007293"/>
    </source>
</evidence>
<keyword evidence="5" id="KW-0493">Microtubule</keyword>
<evidence type="ECO:0000256" key="9">
    <source>
        <dbReference type="ARBA" id="ARBA00023212"/>
    </source>
</evidence>
<evidence type="ECO:0000256" key="10">
    <source>
        <dbReference type="ARBA" id="ARBA00023288"/>
    </source>
</evidence>
<keyword evidence="10" id="KW-0449">Lipoprotein</keyword>
<keyword evidence="6" id="KW-0833">Ubl conjugation pathway</keyword>
<feature type="non-terminal residue" evidence="12">
    <location>
        <position position="221"/>
    </location>
</feature>
<name>A0A4Y1R9J2_PRUDU</name>
<dbReference type="PANTHER" id="PTHR10969">
    <property type="entry name" value="MICROTUBULE-ASSOCIATED PROTEINS 1A/1B LIGHT CHAIN 3-RELATED"/>
    <property type="match status" value="1"/>
</dbReference>
<dbReference type="GO" id="GO:0006914">
    <property type="term" value="P:autophagy"/>
    <property type="evidence" value="ECO:0007669"/>
    <property type="project" value="UniProtKB-KW"/>
</dbReference>
<evidence type="ECO:0000256" key="3">
    <source>
        <dbReference type="ARBA" id="ARBA00004370"/>
    </source>
</evidence>
<evidence type="ECO:0000313" key="12">
    <source>
        <dbReference type="EMBL" id="BBH00900.1"/>
    </source>
</evidence>
<dbReference type="GO" id="GO:0005874">
    <property type="term" value="C:microtubule"/>
    <property type="evidence" value="ECO:0007669"/>
    <property type="project" value="UniProtKB-KW"/>
</dbReference>
<dbReference type="EMBL" id="AP019300">
    <property type="protein sequence ID" value="BBH00900.1"/>
    <property type="molecule type" value="Genomic_DNA"/>
</dbReference>
<comment type="subcellular location">
    <subcellularLocation>
        <location evidence="2">Cytoplasm</location>
        <location evidence="2">Cytoskeleton</location>
    </subcellularLocation>
    <subcellularLocation>
        <location evidence="3">Membrane</location>
    </subcellularLocation>
</comment>
<dbReference type="GO" id="GO:0015031">
    <property type="term" value="P:protein transport"/>
    <property type="evidence" value="ECO:0007669"/>
    <property type="project" value="UniProtKB-KW"/>
</dbReference>
<dbReference type="AlphaFoldDB" id="A0A4Y1R9J2"/>
<comment type="similarity">
    <text evidence="4 11">Belongs to the ATG8 family.</text>
</comment>
<keyword evidence="9" id="KW-0963">Cytoplasm</keyword>